<keyword evidence="10" id="KW-1185">Reference proteome</keyword>
<feature type="domain" description="ABC transmembrane type-1" evidence="8">
    <location>
        <begin position="106"/>
        <end position="285"/>
    </location>
</feature>
<keyword evidence="2 7" id="KW-0813">Transport</keyword>
<dbReference type="CDD" id="cd06261">
    <property type="entry name" value="TM_PBP2"/>
    <property type="match status" value="1"/>
</dbReference>
<feature type="transmembrane region" description="Helical" evidence="7">
    <location>
        <begin position="110"/>
        <end position="134"/>
    </location>
</feature>
<evidence type="ECO:0000256" key="1">
    <source>
        <dbReference type="ARBA" id="ARBA00004141"/>
    </source>
</evidence>
<reference evidence="9 10" key="1">
    <citation type="submission" date="2019-07" db="EMBL/GenBank/DDBJ databases">
        <title>Genomic Encyclopedia of Type Strains, Phase I: the one thousand microbial genomes (KMG-I) project.</title>
        <authorList>
            <person name="Kyrpides N."/>
        </authorList>
    </citation>
    <scope>NUCLEOTIDE SEQUENCE [LARGE SCALE GENOMIC DNA]</scope>
    <source>
        <strain evidence="9 10">DSM 13558</strain>
    </source>
</reference>
<dbReference type="GO" id="GO:0015871">
    <property type="term" value="P:choline transport"/>
    <property type="evidence" value="ECO:0007669"/>
    <property type="project" value="TreeGrafter"/>
</dbReference>
<dbReference type="InterPro" id="IPR000515">
    <property type="entry name" value="MetI-like"/>
</dbReference>
<dbReference type="Pfam" id="PF00528">
    <property type="entry name" value="BPD_transp_1"/>
    <property type="match status" value="1"/>
</dbReference>
<evidence type="ECO:0000256" key="4">
    <source>
        <dbReference type="ARBA" id="ARBA00022692"/>
    </source>
</evidence>
<dbReference type="PANTHER" id="PTHR47737">
    <property type="entry name" value="GLYCINE BETAINE/PROLINE BETAINE TRANSPORT SYSTEM PERMEASE PROTEIN PROW"/>
    <property type="match status" value="1"/>
</dbReference>
<evidence type="ECO:0000259" key="8">
    <source>
        <dbReference type="PROSITE" id="PS50928"/>
    </source>
</evidence>
<dbReference type="SUPFAM" id="SSF161098">
    <property type="entry name" value="MetI-like"/>
    <property type="match status" value="1"/>
</dbReference>
<dbReference type="EMBL" id="VLKH01000001">
    <property type="protein sequence ID" value="TWH83677.1"/>
    <property type="molecule type" value="Genomic_DNA"/>
</dbReference>
<name>A0A562JKA5_9FIRM</name>
<comment type="subcellular location">
    <subcellularLocation>
        <location evidence="7">Cell membrane</location>
        <topology evidence="7">Multi-pass membrane protein</topology>
    </subcellularLocation>
    <subcellularLocation>
        <location evidence="1">Membrane</location>
        <topology evidence="1">Multi-pass membrane protein</topology>
    </subcellularLocation>
</comment>
<evidence type="ECO:0000256" key="2">
    <source>
        <dbReference type="ARBA" id="ARBA00022448"/>
    </source>
</evidence>
<dbReference type="InterPro" id="IPR035906">
    <property type="entry name" value="MetI-like_sf"/>
</dbReference>
<comment type="caution">
    <text evidence="9">The sequence shown here is derived from an EMBL/GenBank/DDBJ whole genome shotgun (WGS) entry which is preliminary data.</text>
</comment>
<evidence type="ECO:0000256" key="6">
    <source>
        <dbReference type="ARBA" id="ARBA00023136"/>
    </source>
</evidence>
<feature type="transmembrane region" description="Helical" evidence="7">
    <location>
        <begin position="154"/>
        <end position="181"/>
    </location>
</feature>
<comment type="similarity">
    <text evidence="7">Belongs to the binding-protein-dependent transport system permease family.</text>
</comment>
<dbReference type="GO" id="GO:0005275">
    <property type="term" value="F:amine transmembrane transporter activity"/>
    <property type="evidence" value="ECO:0007669"/>
    <property type="project" value="TreeGrafter"/>
</dbReference>
<evidence type="ECO:0000313" key="9">
    <source>
        <dbReference type="EMBL" id="TWH83677.1"/>
    </source>
</evidence>
<proteinExistence type="inferred from homology"/>
<evidence type="ECO:0000256" key="5">
    <source>
        <dbReference type="ARBA" id="ARBA00022989"/>
    </source>
</evidence>
<feature type="transmembrane region" description="Helical" evidence="7">
    <location>
        <begin position="57"/>
        <end position="78"/>
    </location>
</feature>
<dbReference type="GO" id="GO:0043190">
    <property type="term" value="C:ATP-binding cassette (ABC) transporter complex"/>
    <property type="evidence" value="ECO:0007669"/>
    <property type="project" value="TreeGrafter"/>
</dbReference>
<dbReference type="AlphaFoldDB" id="A0A562JKA5"/>
<feature type="transmembrane region" description="Helical" evidence="7">
    <location>
        <begin position="84"/>
        <end position="103"/>
    </location>
</feature>
<feature type="transmembrane region" description="Helical" evidence="7">
    <location>
        <begin position="232"/>
        <end position="258"/>
    </location>
</feature>
<feature type="transmembrane region" description="Helical" evidence="7">
    <location>
        <begin position="264"/>
        <end position="281"/>
    </location>
</feature>
<evidence type="ECO:0000313" key="10">
    <source>
        <dbReference type="Proteomes" id="UP000315343"/>
    </source>
</evidence>
<dbReference type="PANTHER" id="PTHR47737:SF1">
    <property type="entry name" value="GLYCINE BETAINE_PROLINE BETAINE TRANSPORT SYSTEM PERMEASE PROTEIN PROW"/>
    <property type="match status" value="1"/>
</dbReference>
<dbReference type="GO" id="GO:0031460">
    <property type="term" value="P:glycine betaine transport"/>
    <property type="evidence" value="ECO:0007669"/>
    <property type="project" value="TreeGrafter"/>
</dbReference>
<dbReference type="FunFam" id="1.10.3720.10:FF:000001">
    <property type="entry name" value="Glycine betaine ABC transporter, permease"/>
    <property type="match status" value="1"/>
</dbReference>
<evidence type="ECO:0000256" key="7">
    <source>
        <dbReference type="RuleBase" id="RU363032"/>
    </source>
</evidence>
<keyword evidence="4 7" id="KW-0812">Transmembrane</keyword>
<keyword evidence="6 7" id="KW-0472">Membrane</keyword>
<keyword evidence="5 7" id="KW-1133">Transmembrane helix</keyword>
<dbReference type="Proteomes" id="UP000315343">
    <property type="component" value="Unassembled WGS sequence"/>
</dbReference>
<sequence length="297" mass="32367">MINLKGMTHMNSIYSFPQSLQFNIGSAIDDAVKQFSKNNEGILGAIRSVAIRSIQGINWVLSSIPWFVLIIVVIYFGYRVSRKIYVGLLYGAMMFFIGASGLWSHMIDTVSVVIAAVAISLILGFPLGILVAMSKRAENIIRPILDLMQTMPSFVYLVPAVMLFSIGIMPALLATVIYSIVPMVRMTSHGIMHVDKEVKEAAIAFGSTKMQALVKVQIPQAMPTIMTGVNQTIMMAMSMVVTCALIGAEGLGLEILIATNRVEMGKALLPGISIVIIAIIFDRLTQGLIKKKEVAEQ</sequence>
<dbReference type="Gene3D" id="1.10.3720.10">
    <property type="entry name" value="MetI-like"/>
    <property type="match status" value="1"/>
</dbReference>
<accession>A0A562JKA5</accession>
<protein>
    <submittedName>
        <fullName evidence="9">Glycine betaine/proline transport system permease protein/glycine betaine/proline transport system substrate-binding protein</fullName>
    </submittedName>
</protein>
<keyword evidence="3" id="KW-1003">Cell membrane</keyword>
<dbReference type="PROSITE" id="PS50928">
    <property type="entry name" value="ABC_TM1"/>
    <property type="match status" value="1"/>
</dbReference>
<organism evidence="9 10">
    <name type="scientific">Sedimentibacter saalensis</name>
    <dbReference type="NCBI Taxonomy" id="130788"/>
    <lineage>
        <taxon>Bacteria</taxon>
        <taxon>Bacillati</taxon>
        <taxon>Bacillota</taxon>
        <taxon>Tissierellia</taxon>
        <taxon>Sedimentibacter</taxon>
    </lineage>
</organism>
<evidence type="ECO:0000256" key="3">
    <source>
        <dbReference type="ARBA" id="ARBA00022475"/>
    </source>
</evidence>
<gene>
    <name evidence="9" type="ORF">LY60_00289</name>
</gene>
<dbReference type="GO" id="GO:0015226">
    <property type="term" value="F:carnitine transmembrane transporter activity"/>
    <property type="evidence" value="ECO:0007669"/>
    <property type="project" value="TreeGrafter"/>
</dbReference>